<dbReference type="KEGG" id="bbes:BESB_009130"/>
<evidence type="ECO:0000313" key="3">
    <source>
        <dbReference type="EMBL" id="PFH38571.1"/>
    </source>
</evidence>
<sequence length="468" mass="51320">MILCFVNTVLFPGLQRAAAKPSSLMRLHSDNQRLKTLRRLDHVQGIFPGLDHVVGRRGLKETNQQIGWANGADESKRDPDGKPRRGEVVETVGTWTADKDDEAGDLSESFPTAKNDSQQISDIIEQIIMEEAESVRLQNDGRLIEESWRMVELFQKDPAQYLASGFHLKLDKDGRLLATTALPFWKVDLAGTMRSFAAAAARKQFGLDLQQPTPLRIVNGKGGIEIGYSPLPQRAAFSVGWKDTVVTVTTGRPKLIRIPVRNSKRGFDTTPARGNNISVDVKSGTNKVATFYDSDDKVYGQKLSIGDLGVRLRHDFEGDVSAPTNVTVSYKDRGMTVEADPPELAYGVSIFGPKGRLEASRDSDDRRIHLKGQLDDFTVMWENDAKDEKSRAVSAKLEVGSQKAGALVSGGAERGDNGEVGGSVGFKAKDTDFSLGFQEDRLDGSLKLGTIKYKIQLRGGLPDFIVVS</sequence>
<dbReference type="AlphaFoldDB" id="A0A2A9MPG5"/>
<evidence type="ECO:0000256" key="1">
    <source>
        <dbReference type="SAM" id="MobiDB-lite"/>
    </source>
</evidence>
<name>A0A2A9MPG5_BESBE</name>
<dbReference type="EMBL" id="NWUJ01000001">
    <property type="protein sequence ID" value="PFH38571.1"/>
    <property type="molecule type" value="Genomic_DNA"/>
</dbReference>
<gene>
    <name evidence="3" type="ORF">BESB_009130</name>
</gene>
<reference evidence="3 4" key="1">
    <citation type="submission" date="2017-09" db="EMBL/GenBank/DDBJ databases">
        <title>Genome sequencing of Besnoitia besnoiti strain Bb-Ger1.</title>
        <authorList>
            <person name="Schares G."/>
            <person name="Venepally P."/>
            <person name="Lorenzi H.A."/>
        </authorList>
    </citation>
    <scope>NUCLEOTIDE SEQUENCE [LARGE SCALE GENOMIC DNA]</scope>
    <source>
        <strain evidence="3 4">Bb-Ger1</strain>
    </source>
</reference>
<accession>A0A2A9MPG5</accession>
<dbReference type="RefSeq" id="XP_029222580.1">
    <property type="nucleotide sequence ID" value="XM_029359667.1"/>
</dbReference>
<organism evidence="3 4">
    <name type="scientific">Besnoitia besnoiti</name>
    <name type="common">Apicomplexan protozoan</name>
    <dbReference type="NCBI Taxonomy" id="94643"/>
    <lineage>
        <taxon>Eukaryota</taxon>
        <taxon>Sar</taxon>
        <taxon>Alveolata</taxon>
        <taxon>Apicomplexa</taxon>
        <taxon>Conoidasida</taxon>
        <taxon>Coccidia</taxon>
        <taxon>Eucoccidiorida</taxon>
        <taxon>Eimeriorina</taxon>
        <taxon>Sarcocystidae</taxon>
        <taxon>Besnoitia</taxon>
    </lineage>
</organism>
<dbReference type="OrthoDB" id="332909at2759"/>
<evidence type="ECO:0000256" key="2">
    <source>
        <dbReference type="SAM" id="SignalP"/>
    </source>
</evidence>
<feature type="signal peptide" evidence="2">
    <location>
        <begin position="1"/>
        <end position="19"/>
    </location>
</feature>
<comment type="caution">
    <text evidence="3">The sequence shown here is derived from an EMBL/GenBank/DDBJ whole genome shotgun (WGS) entry which is preliminary data.</text>
</comment>
<dbReference type="GeneID" id="40305975"/>
<feature type="chain" id="PRO_5011976011" evidence="2">
    <location>
        <begin position="20"/>
        <end position="468"/>
    </location>
</feature>
<keyword evidence="4" id="KW-1185">Reference proteome</keyword>
<dbReference type="Proteomes" id="UP000224006">
    <property type="component" value="Chromosome I"/>
</dbReference>
<proteinExistence type="predicted"/>
<keyword evidence="2" id="KW-0732">Signal</keyword>
<protein>
    <submittedName>
        <fullName evidence="3">Uncharacterized protein</fullName>
    </submittedName>
</protein>
<feature type="region of interest" description="Disordered" evidence="1">
    <location>
        <begin position="64"/>
        <end position="87"/>
    </location>
</feature>
<feature type="compositionally biased region" description="Basic and acidic residues" evidence="1">
    <location>
        <begin position="73"/>
        <end position="87"/>
    </location>
</feature>
<dbReference type="VEuPathDB" id="ToxoDB:BESB_009130"/>
<evidence type="ECO:0000313" key="4">
    <source>
        <dbReference type="Proteomes" id="UP000224006"/>
    </source>
</evidence>